<proteinExistence type="predicted"/>
<dbReference type="SUPFAM" id="SSF48371">
    <property type="entry name" value="ARM repeat"/>
    <property type="match status" value="1"/>
</dbReference>
<gene>
    <name evidence="2" type="ORF">PMAYCL1PPCAC_30678</name>
</gene>
<feature type="compositionally biased region" description="Polar residues" evidence="1">
    <location>
        <begin position="552"/>
        <end position="570"/>
    </location>
</feature>
<dbReference type="Gene3D" id="1.25.10.10">
    <property type="entry name" value="Leucine-rich Repeat Variant"/>
    <property type="match status" value="1"/>
</dbReference>
<dbReference type="InterPro" id="IPR011989">
    <property type="entry name" value="ARM-like"/>
</dbReference>
<dbReference type="Proteomes" id="UP001328107">
    <property type="component" value="Unassembled WGS sequence"/>
</dbReference>
<feature type="region of interest" description="Disordered" evidence="1">
    <location>
        <begin position="335"/>
        <end position="498"/>
    </location>
</feature>
<organism evidence="2 3">
    <name type="scientific">Pristionchus mayeri</name>
    <dbReference type="NCBI Taxonomy" id="1317129"/>
    <lineage>
        <taxon>Eukaryota</taxon>
        <taxon>Metazoa</taxon>
        <taxon>Ecdysozoa</taxon>
        <taxon>Nematoda</taxon>
        <taxon>Chromadorea</taxon>
        <taxon>Rhabditida</taxon>
        <taxon>Rhabditina</taxon>
        <taxon>Diplogasteromorpha</taxon>
        <taxon>Diplogasteroidea</taxon>
        <taxon>Neodiplogasteridae</taxon>
        <taxon>Pristionchus</taxon>
    </lineage>
</organism>
<feature type="compositionally biased region" description="Basic and acidic residues" evidence="1">
    <location>
        <begin position="281"/>
        <end position="291"/>
    </location>
</feature>
<feature type="compositionally biased region" description="Polar residues" evidence="1">
    <location>
        <begin position="344"/>
        <end position="363"/>
    </location>
</feature>
<protein>
    <recommendedName>
        <fullName evidence="4">GBD/FH3 domain-containing protein</fullName>
    </recommendedName>
</protein>
<evidence type="ECO:0000313" key="3">
    <source>
        <dbReference type="Proteomes" id="UP001328107"/>
    </source>
</evidence>
<keyword evidence="3" id="KW-1185">Reference proteome</keyword>
<feature type="region of interest" description="Disordered" evidence="1">
    <location>
        <begin position="280"/>
        <end position="319"/>
    </location>
</feature>
<accession>A0AAN5DBF6</accession>
<dbReference type="AlphaFoldDB" id="A0AAN5DBF6"/>
<sequence>MATARQIADQLRRFVAAVENPATGQSASLSDVGFLLLSMKDQLLSPDPRSDAFLHEFTSRQLQGVDLVIRVIVALQGIVNATGSSSKISNILGRNNSNSSRKRKAAVAEADSIECLKILLEKSPVAWRSLLENATSLEVVLYSVNSPQLDSKCYALEIVLLLLDQPQGFTILWKTLTLLAARNRDYIRLSIFVSQLKHGLHTSKLHIQILVVRLMNKLLGQAPSSNHRLLAQVETALAQFNPDYLENLVLEMNQPLGGLDILLEELSIFRSFSMNSGLGRFEQESNGRRTDSSIYGYPNTTDSESDSTSKGRRLRGNNGKIIPTTVAKSVERQRLRKQDGVGRTNGQVPSGSYYPNNRSNYFNTFDPHTEEGMYQSSRDLHAESRLRDNGGGGMRRAKSESAMNFPMEDEEQARKAGLKRMEEARQPEYSHPLQASKMLSRSIHDVSRRAEDERSSSLMRPPSRPPSAQDHRTRSLQRTSAVSPPRARFADPPIMDTPQQPHAGFSYLFPAAPVVANVVNKRAVTPSISNSSDREPTMSSRPTSRGPVSPVPSYSTSRTEPATSYTSSRTDGQVTYIPINVEKDGLTPIRRYEKRDERLRSPSVAASISEDVRDAFSKFDFLNDYDGGNSPRSRTIPTHREY</sequence>
<feature type="compositionally biased region" description="Basic and acidic residues" evidence="1">
    <location>
        <begin position="378"/>
        <end position="388"/>
    </location>
</feature>
<evidence type="ECO:0000313" key="2">
    <source>
        <dbReference type="EMBL" id="GMR60483.1"/>
    </source>
</evidence>
<dbReference type="EMBL" id="BTRK01000006">
    <property type="protein sequence ID" value="GMR60483.1"/>
    <property type="molecule type" value="Genomic_DNA"/>
</dbReference>
<comment type="caution">
    <text evidence="2">The sequence shown here is derived from an EMBL/GenBank/DDBJ whole genome shotgun (WGS) entry which is preliminary data.</text>
</comment>
<reference evidence="3" key="1">
    <citation type="submission" date="2022-10" db="EMBL/GenBank/DDBJ databases">
        <title>Genome assembly of Pristionchus species.</title>
        <authorList>
            <person name="Yoshida K."/>
            <person name="Sommer R.J."/>
        </authorList>
    </citation>
    <scope>NUCLEOTIDE SEQUENCE [LARGE SCALE GENOMIC DNA]</scope>
    <source>
        <strain evidence="3">RS5460</strain>
    </source>
</reference>
<feature type="compositionally biased region" description="Basic and acidic residues" evidence="1">
    <location>
        <begin position="419"/>
        <end position="428"/>
    </location>
</feature>
<feature type="region of interest" description="Disordered" evidence="1">
    <location>
        <begin position="620"/>
        <end position="642"/>
    </location>
</feature>
<name>A0AAN5DBF6_9BILA</name>
<feature type="region of interest" description="Disordered" evidence="1">
    <location>
        <begin position="526"/>
        <end position="570"/>
    </location>
</feature>
<evidence type="ECO:0000256" key="1">
    <source>
        <dbReference type="SAM" id="MobiDB-lite"/>
    </source>
</evidence>
<feature type="compositionally biased region" description="Polar residues" evidence="1">
    <location>
        <begin position="526"/>
        <end position="543"/>
    </location>
</feature>
<feature type="compositionally biased region" description="Polar residues" evidence="1">
    <location>
        <begin position="298"/>
        <end position="308"/>
    </location>
</feature>
<dbReference type="InterPro" id="IPR016024">
    <property type="entry name" value="ARM-type_fold"/>
</dbReference>
<evidence type="ECO:0008006" key="4">
    <source>
        <dbReference type="Google" id="ProtNLM"/>
    </source>
</evidence>
<feature type="compositionally biased region" description="Basic and acidic residues" evidence="1">
    <location>
        <begin position="442"/>
        <end position="455"/>
    </location>
</feature>